<gene>
    <name evidence="2" type="ORF">SAMN05216406_13041</name>
</gene>
<dbReference type="Pfam" id="PF12146">
    <property type="entry name" value="Hydrolase_4"/>
    <property type="match status" value="1"/>
</dbReference>
<reference evidence="3" key="1">
    <citation type="submission" date="2016-10" db="EMBL/GenBank/DDBJ databases">
        <authorList>
            <person name="Varghese N."/>
            <person name="Submissions S."/>
        </authorList>
    </citation>
    <scope>NUCLEOTIDE SEQUENCE [LARGE SCALE GENOMIC DNA]</scope>
    <source>
        <strain evidence="3">Nm10</strain>
    </source>
</reference>
<name>A0A1H2GDG0_9PROT</name>
<protein>
    <submittedName>
        <fullName evidence="2">Lysophospholipase, alpha-beta hydrolase superfamily</fullName>
    </submittedName>
</protein>
<dbReference type="SUPFAM" id="SSF53474">
    <property type="entry name" value="alpha/beta-Hydrolases"/>
    <property type="match status" value="1"/>
</dbReference>
<dbReference type="InterPro" id="IPR051044">
    <property type="entry name" value="MAG_DAG_Lipase"/>
</dbReference>
<dbReference type="KEGG" id="nur:ATY38_11085"/>
<accession>A0A1H2GDG0</accession>
<dbReference type="InterPro" id="IPR022742">
    <property type="entry name" value="Hydrolase_4"/>
</dbReference>
<dbReference type="AlphaFoldDB" id="A0A1H2GDG0"/>
<feature type="domain" description="Serine aminopeptidase S33" evidence="1">
    <location>
        <begin position="93"/>
        <end position="397"/>
    </location>
</feature>
<dbReference type="PANTHER" id="PTHR11614">
    <property type="entry name" value="PHOSPHOLIPASE-RELATED"/>
    <property type="match status" value="1"/>
</dbReference>
<dbReference type="GO" id="GO:0016787">
    <property type="term" value="F:hydrolase activity"/>
    <property type="evidence" value="ECO:0007669"/>
    <property type="project" value="UniProtKB-KW"/>
</dbReference>
<evidence type="ECO:0000313" key="2">
    <source>
        <dbReference type="EMBL" id="SDU17549.1"/>
    </source>
</evidence>
<dbReference type="EMBL" id="FNLN01000030">
    <property type="protein sequence ID" value="SDU17549.1"/>
    <property type="molecule type" value="Genomic_DNA"/>
</dbReference>
<keyword evidence="2" id="KW-0378">Hydrolase</keyword>
<evidence type="ECO:0000313" key="3">
    <source>
        <dbReference type="Proteomes" id="UP000182882"/>
    </source>
</evidence>
<organism evidence="2 3">
    <name type="scientific">Nitrosomonas ureae</name>
    <dbReference type="NCBI Taxonomy" id="44577"/>
    <lineage>
        <taxon>Bacteria</taxon>
        <taxon>Pseudomonadati</taxon>
        <taxon>Pseudomonadota</taxon>
        <taxon>Betaproteobacteria</taxon>
        <taxon>Nitrosomonadales</taxon>
        <taxon>Nitrosomonadaceae</taxon>
        <taxon>Nitrosomonas</taxon>
    </lineage>
</organism>
<evidence type="ECO:0000259" key="1">
    <source>
        <dbReference type="Pfam" id="PF12146"/>
    </source>
</evidence>
<sequence>MMVHGVLFVILFCTNSVERDRKAIRINAEYPVSDRLVILAGIFLLTMALSGCVHQKFISEPYPRWGKEVHVNQPESDGPLLLRMLSPANSVQATACVLLVHGMNEHIGRYGEVAQYFARKFIVVGFDHYAHGLSNPVLQQADSALASGSGEQQVGDAYLAQSPLKNLEPLRRNLDRALRETIALCDVESESERPVFIIAHSLGALVTASYLMQLRDENALLKRVLGIVFLAPAFAVSEPPGWRGWMANPLIKLSFHAETHFLHPQNEPLPALIFNQVVALVTVPILDSLFEMASWPGLRSFLSPVSPEWVQDYLTDSEEEKARLRADGWIVRRTLLRFVKGIEAEIVSFRRHMKEFSTPYYLVYSEQDPITPAWGSRDFARATLQSHPDNEVLIFSNLQYHQHLFLKEPARSELLMNIVQWMEQRLYSLE</sequence>
<keyword evidence="3" id="KW-1185">Reference proteome</keyword>
<dbReference type="InterPro" id="IPR029058">
    <property type="entry name" value="AB_hydrolase_fold"/>
</dbReference>
<proteinExistence type="predicted"/>
<dbReference type="Gene3D" id="3.40.50.1820">
    <property type="entry name" value="alpha/beta hydrolase"/>
    <property type="match status" value="1"/>
</dbReference>
<dbReference type="Proteomes" id="UP000182882">
    <property type="component" value="Unassembled WGS sequence"/>
</dbReference>